<proteinExistence type="predicted"/>
<name>A0A166QA87_9PEZI</name>
<feature type="region of interest" description="Disordered" evidence="1">
    <location>
        <begin position="108"/>
        <end position="136"/>
    </location>
</feature>
<reference evidence="2 3" key="1">
    <citation type="submission" date="2015-06" db="EMBL/GenBank/DDBJ databases">
        <title>Survival trade-offs in plant roots during colonization by closely related pathogenic and mutualistic fungi.</title>
        <authorList>
            <person name="Hacquard S."/>
            <person name="Kracher B."/>
            <person name="Hiruma K."/>
            <person name="Weinman A."/>
            <person name="Muench P."/>
            <person name="Garrido Oter R."/>
            <person name="Ver Loren van Themaat E."/>
            <person name="Dallerey J.-F."/>
            <person name="Damm U."/>
            <person name="Henrissat B."/>
            <person name="Lespinet O."/>
            <person name="Thon M."/>
            <person name="Kemen E."/>
            <person name="McHardy A.C."/>
            <person name="Schulze-Lefert P."/>
            <person name="O'Connell R.J."/>
        </authorList>
    </citation>
    <scope>NUCLEOTIDE SEQUENCE [LARGE SCALE GENOMIC DNA]</scope>
    <source>
        <strain evidence="2 3">0861</strain>
    </source>
</reference>
<evidence type="ECO:0000313" key="3">
    <source>
        <dbReference type="Proteomes" id="UP000076552"/>
    </source>
</evidence>
<dbReference type="AlphaFoldDB" id="A0A166QA87"/>
<dbReference type="EMBL" id="LFIV01000141">
    <property type="protein sequence ID" value="KZL67694.1"/>
    <property type="molecule type" value="Genomic_DNA"/>
</dbReference>
<dbReference type="Proteomes" id="UP000076552">
    <property type="component" value="Unassembled WGS sequence"/>
</dbReference>
<keyword evidence="3" id="KW-1185">Reference proteome</keyword>
<feature type="compositionally biased region" description="Basic residues" evidence="1">
    <location>
        <begin position="116"/>
        <end position="128"/>
    </location>
</feature>
<evidence type="ECO:0000256" key="1">
    <source>
        <dbReference type="SAM" id="MobiDB-lite"/>
    </source>
</evidence>
<protein>
    <submittedName>
        <fullName evidence="2">Uncharacterized protein</fullName>
    </submittedName>
</protein>
<sequence length="136" mass="15372">MMSFCGSDSSAKVVSDTTPVDHPPRSMLVHHRSCLFQPWPCHNNPGNFDAEARATSCLSDADLSSPDSENDTNVPKFVNAEVLEMEYQKEPAQRKALRCFTLKQHSQFPTTLQQRTSKHRVSSKKTPHSKMADRRQ</sequence>
<comment type="caution">
    <text evidence="2">The sequence shown here is derived from an EMBL/GenBank/DDBJ whole genome shotgun (WGS) entry which is preliminary data.</text>
</comment>
<evidence type="ECO:0000313" key="2">
    <source>
        <dbReference type="EMBL" id="KZL67694.1"/>
    </source>
</evidence>
<accession>A0A166QA87</accession>
<organism evidence="2 3">
    <name type="scientific">Colletotrichum tofieldiae</name>
    <dbReference type="NCBI Taxonomy" id="708197"/>
    <lineage>
        <taxon>Eukaryota</taxon>
        <taxon>Fungi</taxon>
        <taxon>Dikarya</taxon>
        <taxon>Ascomycota</taxon>
        <taxon>Pezizomycotina</taxon>
        <taxon>Sordariomycetes</taxon>
        <taxon>Hypocreomycetidae</taxon>
        <taxon>Glomerellales</taxon>
        <taxon>Glomerellaceae</taxon>
        <taxon>Colletotrichum</taxon>
        <taxon>Colletotrichum spaethianum species complex</taxon>
    </lineage>
</organism>
<gene>
    <name evidence="2" type="ORF">CT0861_10001</name>
</gene>